<gene>
    <name evidence="2" type="ORF">QFZ49_005991</name>
</gene>
<reference evidence="2 3" key="1">
    <citation type="submission" date="2023-07" db="EMBL/GenBank/DDBJ databases">
        <title>Comparative genomics of wheat-associated soil bacteria to identify genetic determinants of phenazine resistance.</title>
        <authorList>
            <person name="Mouncey N."/>
        </authorList>
    </citation>
    <scope>NUCLEOTIDE SEQUENCE [LARGE SCALE GENOMIC DNA]</scope>
    <source>
        <strain evidence="2 3">W2I16</strain>
    </source>
</reference>
<evidence type="ECO:0000256" key="1">
    <source>
        <dbReference type="SAM" id="MobiDB-lite"/>
    </source>
</evidence>
<accession>A0ABU0RVL7</accession>
<dbReference type="Proteomes" id="UP001223072">
    <property type="component" value="Unassembled WGS sequence"/>
</dbReference>
<comment type="caution">
    <text evidence="2">The sequence shown here is derived from an EMBL/GenBank/DDBJ whole genome shotgun (WGS) entry which is preliminary data.</text>
</comment>
<evidence type="ECO:0000313" key="2">
    <source>
        <dbReference type="EMBL" id="MDQ0936019.1"/>
    </source>
</evidence>
<feature type="region of interest" description="Disordered" evidence="1">
    <location>
        <begin position="1"/>
        <end position="93"/>
    </location>
</feature>
<organism evidence="2 3">
    <name type="scientific">Streptomyces turgidiscabies</name>
    <dbReference type="NCBI Taxonomy" id="85558"/>
    <lineage>
        <taxon>Bacteria</taxon>
        <taxon>Bacillati</taxon>
        <taxon>Actinomycetota</taxon>
        <taxon>Actinomycetes</taxon>
        <taxon>Kitasatosporales</taxon>
        <taxon>Streptomycetaceae</taxon>
        <taxon>Streptomyces</taxon>
    </lineage>
</organism>
<dbReference type="EMBL" id="JAUSZS010000007">
    <property type="protein sequence ID" value="MDQ0936019.1"/>
    <property type="molecule type" value="Genomic_DNA"/>
</dbReference>
<evidence type="ECO:0000313" key="3">
    <source>
        <dbReference type="Proteomes" id="UP001223072"/>
    </source>
</evidence>
<name>A0ABU0RVL7_9ACTN</name>
<keyword evidence="3" id="KW-1185">Reference proteome</keyword>
<protein>
    <submittedName>
        <fullName evidence="2">Uncharacterized protein</fullName>
    </submittedName>
</protein>
<feature type="compositionally biased region" description="Low complexity" evidence="1">
    <location>
        <begin position="60"/>
        <end position="70"/>
    </location>
</feature>
<sequence>MVLVRTVRPAAERDSRSTSGTGMLRAARRIASSTPNAYRRSARVQNPAGESAVTDRTRFSRPSSRASRPPSELPATCGRSSSSASHKPPKTAVIVGRSCTKSSGSAGDAPNPGRSTAITSRSVARMSITGSQACRWCPMPCSSRSGSPAPTRAYARVTVLVAAAGPYGEGTSKATVADMGSSSAYTSAYLRICRDSLSAITTDG</sequence>
<proteinExistence type="predicted"/>